<name>A0ABD6CBL6_9EURY</name>
<evidence type="ECO:0000313" key="2">
    <source>
        <dbReference type="Proteomes" id="UP001597119"/>
    </source>
</evidence>
<dbReference type="RefSeq" id="WP_247374557.1">
    <property type="nucleotide sequence ID" value="NZ_JALLGV010000001.1"/>
</dbReference>
<reference evidence="1 2" key="1">
    <citation type="journal article" date="2019" name="Int. J. Syst. Evol. Microbiol.">
        <title>The Global Catalogue of Microorganisms (GCM) 10K type strain sequencing project: providing services to taxonomists for standard genome sequencing and annotation.</title>
        <authorList>
            <consortium name="The Broad Institute Genomics Platform"/>
            <consortium name="The Broad Institute Genome Sequencing Center for Infectious Disease"/>
            <person name="Wu L."/>
            <person name="Ma J."/>
        </authorList>
    </citation>
    <scope>NUCLEOTIDE SEQUENCE [LARGE SCALE GENOMIC DNA]</scope>
    <source>
        <strain evidence="1 2">CGMCC 1.12125</strain>
    </source>
</reference>
<evidence type="ECO:0000313" key="1">
    <source>
        <dbReference type="EMBL" id="MFD1587193.1"/>
    </source>
</evidence>
<dbReference type="AlphaFoldDB" id="A0ABD6CBL6"/>
<protein>
    <submittedName>
        <fullName evidence="1">Uncharacterized protein</fullName>
    </submittedName>
</protein>
<dbReference type="EMBL" id="JBHUDJ010000003">
    <property type="protein sequence ID" value="MFD1587193.1"/>
    <property type="molecule type" value="Genomic_DNA"/>
</dbReference>
<comment type="caution">
    <text evidence="1">The sequence shown here is derived from an EMBL/GenBank/DDBJ whole genome shotgun (WGS) entry which is preliminary data.</text>
</comment>
<gene>
    <name evidence="1" type="ORF">ACFR9U_09375</name>
</gene>
<organism evidence="1 2">
    <name type="scientific">Halorientalis brevis</name>
    <dbReference type="NCBI Taxonomy" id="1126241"/>
    <lineage>
        <taxon>Archaea</taxon>
        <taxon>Methanobacteriati</taxon>
        <taxon>Methanobacteriota</taxon>
        <taxon>Stenosarchaea group</taxon>
        <taxon>Halobacteria</taxon>
        <taxon>Halobacteriales</taxon>
        <taxon>Haloarculaceae</taxon>
        <taxon>Halorientalis</taxon>
    </lineage>
</organism>
<sequence>MEIASQSPLIAATLIVLGTLVASPAVGLVDFTDNRQSQGELGTGNVTVTEASLPSSAGFEKGQYGSESYYLRVPAATVTFERVTGRPVLNYKLDVPGLSYSRQSVYFVDESDSGERVTFKLNKDTLPPETFTREEYTGEVRLVMRANGSARVLANRTITVEVRE</sequence>
<proteinExistence type="predicted"/>
<dbReference type="Proteomes" id="UP001597119">
    <property type="component" value="Unassembled WGS sequence"/>
</dbReference>
<accession>A0ABD6CBL6</accession>
<keyword evidence="2" id="KW-1185">Reference proteome</keyword>